<proteinExistence type="predicted"/>
<name>A0ABZ2W2J8_9GAMM</name>
<reference evidence="1 2" key="1">
    <citation type="submission" date="2022-07" db="EMBL/GenBank/DDBJ databases">
        <title>A copper resistant bacterium isolated from sediment samples of deep sea hydrothermal areas.</title>
        <authorList>
            <person name="Zeng X."/>
        </authorList>
    </citation>
    <scope>NUCLEOTIDE SEQUENCE [LARGE SCALE GENOMIC DNA]</scope>
    <source>
        <strain evidence="2">CuT 6</strain>
    </source>
</reference>
<dbReference type="Proteomes" id="UP001475781">
    <property type="component" value="Chromosome"/>
</dbReference>
<protein>
    <recommendedName>
        <fullName evidence="3">Thioesterase</fullName>
    </recommendedName>
</protein>
<evidence type="ECO:0000313" key="2">
    <source>
        <dbReference type="Proteomes" id="UP001475781"/>
    </source>
</evidence>
<gene>
    <name evidence="1" type="ORF">NLK58_01795</name>
</gene>
<sequence>MSEREGHYRALQALYFSSTANAWTRPSLDFEYGFCSVSVRLTPFASTPWGTVRDTVIFQLLWDAAALAANTQEASLLAKCDRFEFSPFQPLYECRVVSVARVLHSDLHQWTIESTLYDEADNEIAWGRSRFSRSSVLLESIGPYKNQLLKSRQDWSAKSDS</sequence>
<keyword evidence="2" id="KW-1185">Reference proteome</keyword>
<dbReference type="RefSeq" id="WP_341581903.1">
    <property type="nucleotide sequence ID" value="NZ_CP101118.1"/>
</dbReference>
<organism evidence="1 2">
    <name type="scientific">Marinobacter metalliresistant</name>
    <dbReference type="NCBI Taxonomy" id="2961995"/>
    <lineage>
        <taxon>Bacteria</taxon>
        <taxon>Pseudomonadati</taxon>
        <taxon>Pseudomonadota</taxon>
        <taxon>Gammaproteobacteria</taxon>
        <taxon>Pseudomonadales</taxon>
        <taxon>Marinobacteraceae</taxon>
        <taxon>Marinobacter</taxon>
    </lineage>
</organism>
<dbReference type="EMBL" id="CP101118">
    <property type="protein sequence ID" value="WZF88969.1"/>
    <property type="molecule type" value="Genomic_DNA"/>
</dbReference>
<accession>A0ABZ2W2J8</accession>
<evidence type="ECO:0008006" key="3">
    <source>
        <dbReference type="Google" id="ProtNLM"/>
    </source>
</evidence>
<evidence type="ECO:0000313" key="1">
    <source>
        <dbReference type="EMBL" id="WZF88969.1"/>
    </source>
</evidence>